<evidence type="ECO:0000313" key="3">
    <source>
        <dbReference type="EMBL" id="ANF27933.1"/>
    </source>
</evidence>
<protein>
    <recommendedName>
        <fullName evidence="5">Restriction endonuclease subunit S</fullName>
    </recommendedName>
</protein>
<gene>
    <name evidence="3" type="ORF">PS273GM_07495</name>
</gene>
<name>A0A172WWW4_STUST</name>
<dbReference type="SUPFAM" id="SSF116734">
    <property type="entry name" value="DNA methylase specificity domain"/>
    <property type="match status" value="2"/>
</dbReference>
<evidence type="ECO:0000256" key="1">
    <source>
        <dbReference type="ARBA" id="ARBA00022747"/>
    </source>
</evidence>
<evidence type="ECO:0000313" key="4">
    <source>
        <dbReference type="Proteomes" id="UP000077787"/>
    </source>
</evidence>
<dbReference type="AlphaFoldDB" id="A0A172WWW4"/>
<keyword evidence="1" id="KW-0680">Restriction system</keyword>
<dbReference type="CDD" id="cd17267">
    <property type="entry name" value="RMtype1_S_EcoAO83I-TRD1-CR1_like"/>
    <property type="match status" value="1"/>
</dbReference>
<dbReference type="PANTHER" id="PTHR30408:SF13">
    <property type="entry name" value="TYPE I RESTRICTION ENZYME HINDI SPECIFICITY SUBUNIT"/>
    <property type="match status" value="1"/>
</dbReference>
<dbReference type="InterPro" id="IPR044946">
    <property type="entry name" value="Restrct_endonuc_typeI_TRD_sf"/>
</dbReference>
<dbReference type="Gene3D" id="3.90.220.20">
    <property type="entry name" value="DNA methylase specificity domains"/>
    <property type="match status" value="1"/>
</dbReference>
<proteinExistence type="predicted"/>
<reference evidence="3 4" key="1">
    <citation type="submission" date="2016-05" db="EMBL/GenBank/DDBJ databases">
        <title>Genome sequence of Pseudomonas stutzeri 273 and identification of the exopolysaccharide biosynthesis locus.</title>
        <authorList>
            <person name="Wu S."/>
            <person name="Sun C."/>
        </authorList>
    </citation>
    <scope>NUCLEOTIDE SEQUENCE [LARGE SCALE GENOMIC DNA]</scope>
    <source>
        <strain evidence="3 4">273</strain>
    </source>
</reference>
<keyword evidence="2" id="KW-0238">DNA-binding</keyword>
<dbReference type="Proteomes" id="UP000077787">
    <property type="component" value="Chromosome"/>
</dbReference>
<dbReference type="EMBL" id="CP015641">
    <property type="protein sequence ID" value="ANF27933.1"/>
    <property type="molecule type" value="Genomic_DNA"/>
</dbReference>
<dbReference type="Gene3D" id="1.10.287.1120">
    <property type="entry name" value="Bipartite methylase S protein"/>
    <property type="match status" value="1"/>
</dbReference>
<organism evidence="3 4">
    <name type="scientific">Stutzerimonas stutzeri</name>
    <name type="common">Pseudomonas stutzeri</name>
    <dbReference type="NCBI Taxonomy" id="316"/>
    <lineage>
        <taxon>Bacteria</taxon>
        <taxon>Pseudomonadati</taxon>
        <taxon>Pseudomonadota</taxon>
        <taxon>Gammaproteobacteria</taxon>
        <taxon>Pseudomonadales</taxon>
        <taxon>Pseudomonadaceae</taxon>
        <taxon>Stutzerimonas</taxon>
    </lineage>
</organism>
<dbReference type="GO" id="GO:0003677">
    <property type="term" value="F:DNA binding"/>
    <property type="evidence" value="ECO:0007669"/>
    <property type="project" value="UniProtKB-KW"/>
</dbReference>
<sequence>MPDDVCEQAKIAETLDRYNELIETNHRRLEFLEESARLLYREWFVNLRFPGFEQVKRFEGMPEGWSRERLDSALLLQRGFDLPNAVRTPGSIPIYASAGINGYHCEAKVKGPGVVTGRSGTLGLVHYVAGDFWPLNTALWVKEFRRVTPLFAYFMLSEMNLAQYNSGASVPSLDRKVVHPVEILIPPGKVIDQFDEYVGPLFQQIEYLREANLRAVEARDALLPQLMSGAIQV</sequence>
<dbReference type="InterPro" id="IPR052021">
    <property type="entry name" value="Type-I_RS_S_subunit"/>
</dbReference>
<dbReference type="PANTHER" id="PTHR30408">
    <property type="entry name" value="TYPE-1 RESTRICTION ENZYME ECOKI SPECIFICITY PROTEIN"/>
    <property type="match status" value="1"/>
</dbReference>
<evidence type="ECO:0000256" key="2">
    <source>
        <dbReference type="ARBA" id="ARBA00023125"/>
    </source>
</evidence>
<dbReference type="GO" id="GO:0009307">
    <property type="term" value="P:DNA restriction-modification system"/>
    <property type="evidence" value="ECO:0007669"/>
    <property type="project" value="UniProtKB-KW"/>
</dbReference>
<evidence type="ECO:0008006" key="5">
    <source>
        <dbReference type="Google" id="ProtNLM"/>
    </source>
</evidence>
<dbReference type="REBASE" id="153467">
    <property type="entry name" value="S.Pst273II"/>
</dbReference>
<accession>A0A172WWW4</accession>